<keyword evidence="3" id="KW-0479">Metal-binding</keyword>
<dbReference type="InterPro" id="IPR032466">
    <property type="entry name" value="Metal_Hydrolase"/>
</dbReference>
<comment type="PTM">
    <text evidence="7">Carbamylation allows a single lysine to coordinate two divalent metal cations.</text>
</comment>
<comment type="cofactor">
    <cofactor evidence="1">
        <name>Zn(2+)</name>
        <dbReference type="ChEBI" id="CHEBI:29105"/>
    </cofactor>
</comment>
<evidence type="ECO:0000256" key="5">
    <source>
        <dbReference type="ARBA" id="ARBA00036696"/>
    </source>
</evidence>
<keyword evidence="12" id="KW-1185">Reference proteome</keyword>
<dbReference type="Pfam" id="PF01979">
    <property type="entry name" value="Amidohydro_1"/>
    <property type="match status" value="1"/>
</dbReference>
<dbReference type="GO" id="GO:0006208">
    <property type="term" value="P:pyrimidine nucleobase catabolic process"/>
    <property type="evidence" value="ECO:0007669"/>
    <property type="project" value="TreeGrafter"/>
</dbReference>
<feature type="region of interest" description="Disordered" evidence="8">
    <location>
        <begin position="506"/>
        <end position="538"/>
    </location>
</feature>
<dbReference type="PANTHER" id="PTHR11647">
    <property type="entry name" value="HYDRANTOINASE/DIHYDROPYRIMIDINASE FAMILY MEMBER"/>
    <property type="match status" value="1"/>
</dbReference>
<protein>
    <recommendedName>
        <fullName evidence="6">dihydropyrimidinase</fullName>
        <ecNumber evidence="6">3.5.2.2</ecNumber>
    </recommendedName>
</protein>
<dbReference type="InterPro" id="IPR006680">
    <property type="entry name" value="Amidohydro-rel"/>
</dbReference>
<evidence type="ECO:0000313" key="11">
    <source>
        <dbReference type="EMBL" id="GFR51732.1"/>
    </source>
</evidence>
<keyword evidence="9" id="KW-0732">Signal</keyword>
<dbReference type="InterPro" id="IPR011778">
    <property type="entry name" value="Hydantoinase/dihydroPyrase"/>
</dbReference>
<dbReference type="InterPro" id="IPR011059">
    <property type="entry name" value="Metal-dep_hydrolase_composite"/>
</dbReference>
<dbReference type="GO" id="GO:0005829">
    <property type="term" value="C:cytosol"/>
    <property type="evidence" value="ECO:0007669"/>
    <property type="project" value="TreeGrafter"/>
</dbReference>
<reference evidence="11 12" key="1">
    <citation type="journal article" date="2021" name="Sci. Rep.">
        <title>Genome sequencing of the multicellular alga Astrephomene provides insights into convergent evolution of germ-soma differentiation.</title>
        <authorList>
            <person name="Yamashita S."/>
            <person name="Yamamoto K."/>
            <person name="Matsuzaki R."/>
            <person name="Suzuki S."/>
            <person name="Yamaguchi H."/>
            <person name="Hirooka S."/>
            <person name="Minakuchi Y."/>
            <person name="Miyagishima S."/>
            <person name="Kawachi M."/>
            <person name="Toyoda A."/>
            <person name="Nozaki H."/>
        </authorList>
    </citation>
    <scope>NUCLEOTIDE SEQUENCE [LARGE SCALE GENOMIC DNA]</scope>
    <source>
        <strain evidence="11 12">NIES-4017</strain>
    </source>
</reference>
<evidence type="ECO:0000256" key="3">
    <source>
        <dbReference type="ARBA" id="ARBA00022723"/>
    </source>
</evidence>
<proteinExistence type="inferred from homology"/>
<dbReference type="AlphaFoldDB" id="A0AAD3E3B6"/>
<sequence length="562" mass="59661">MLTRKGSPYKFCPLLVLVLISAAIALDDWADGGTILIKGGTVVNHDQQFEADVLIRDGIIVDVAPDIEAPPGCLVLPAAGLFVMPGGIDPHTHLDMPFMGTVTADDFFTGQAAALAGGTTFHIDFALPINHDIRAGFREWQSKASSGCMDYSLHMAVTQWGPRVAADMGQLVAEGVSSFKFFMAYKGVLQVSDGELLAGLSRCRQLGALPLVHAENGDAVAWMQERLISSGIRGPEGHPLSRPPALEAEATGRAIRLAGVVGAPLYVVHVMSGEAVEEISRARLSGSRVVGEAVVSGLALREAGCWDTNFTSAAALVMSPPIRGPGHAERIKAALAAGVLQLVATDHAVFNSSQKAAGRHDFRRIPNGVNGIEERMHVTWQEMVVAGLATPSDFVRLTSTAAAQLFNVYPRKGRLAAGSDADVILLDPRVTHTLGVGAAHSPRMDTNVYEGKVVQGKVVTTLSRGRLVWHEGRLRVRRGSGRFVRRPPFGPLFQGLDEQERRALTLPYGPTPVPREGDQEAQLPEQQQQEEGVCGGGREEVAAAAAGGGFCSASGSQQGATY</sequence>
<feature type="signal peptide" evidence="9">
    <location>
        <begin position="1"/>
        <end position="25"/>
    </location>
</feature>
<dbReference type="Gene3D" id="3.20.20.140">
    <property type="entry name" value="Metal-dependent hydrolases"/>
    <property type="match status" value="1"/>
</dbReference>
<dbReference type="InterPro" id="IPR050378">
    <property type="entry name" value="Metallo-dep_Hydrolases_sf"/>
</dbReference>
<evidence type="ECO:0000259" key="10">
    <source>
        <dbReference type="Pfam" id="PF01979"/>
    </source>
</evidence>
<comment type="similarity">
    <text evidence="2">Belongs to the metallo-dependent hydrolases superfamily. Hydantoinase/dihydropyrimidinase family.</text>
</comment>
<dbReference type="CDD" id="cd01314">
    <property type="entry name" value="D-HYD"/>
    <property type="match status" value="1"/>
</dbReference>
<dbReference type="GO" id="GO:0004157">
    <property type="term" value="F:dihydropyrimidinase activity"/>
    <property type="evidence" value="ECO:0007669"/>
    <property type="project" value="UniProtKB-EC"/>
</dbReference>
<evidence type="ECO:0000256" key="2">
    <source>
        <dbReference type="ARBA" id="ARBA00008829"/>
    </source>
</evidence>
<dbReference type="FunFam" id="3.20.20.140:FF:000076">
    <property type="entry name" value="Dihydropyrimidinase like 2"/>
    <property type="match status" value="1"/>
</dbReference>
<accession>A0AAD3E3B6</accession>
<feature type="compositionally biased region" description="Low complexity" evidence="8">
    <location>
        <begin position="520"/>
        <end position="532"/>
    </location>
</feature>
<evidence type="ECO:0000256" key="6">
    <source>
        <dbReference type="ARBA" id="ARBA00039113"/>
    </source>
</evidence>
<feature type="modified residue" description="N6-carboxylysine" evidence="7">
    <location>
        <position position="180"/>
    </location>
</feature>
<dbReference type="SUPFAM" id="SSF51556">
    <property type="entry name" value="Metallo-dependent hydrolases"/>
    <property type="match status" value="1"/>
</dbReference>
<name>A0AAD3E3B6_9CHLO</name>
<evidence type="ECO:0000256" key="9">
    <source>
        <dbReference type="SAM" id="SignalP"/>
    </source>
</evidence>
<dbReference type="Gene3D" id="2.30.40.10">
    <property type="entry name" value="Urease, subunit C, domain 1"/>
    <property type="match status" value="1"/>
</dbReference>
<evidence type="ECO:0000256" key="8">
    <source>
        <dbReference type="SAM" id="MobiDB-lite"/>
    </source>
</evidence>
<evidence type="ECO:0000256" key="1">
    <source>
        <dbReference type="ARBA" id="ARBA00001947"/>
    </source>
</evidence>
<organism evidence="11 12">
    <name type="scientific">Astrephomene gubernaculifera</name>
    <dbReference type="NCBI Taxonomy" id="47775"/>
    <lineage>
        <taxon>Eukaryota</taxon>
        <taxon>Viridiplantae</taxon>
        <taxon>Chlorophyta</taxon>
        <taxon>core chlorophytes</taxon>
        <taxon>Chlorophyceae</taxon>
        <taxon>CS clade</taxon>
        <taxon>Chlamydomonadales</taxon>
        <taxon>Astrephomenaceae</taxon>
        <taxon>Astrephomene</taxon>
    </lineage>
</organism>
<gene>
    <name evidence="11" type="ORF">Agub_g14105</name>
</gene>
<dbReference type="EMBL" id="BMAR01000053">
    <property type="protein sequence ID" value="GFR51732.1"/>
    <property type="molecule type" value="Genomic_DNA"/>
</dbReference>
<evidence type="ECO:0000313" key="12">
    <source>
        <dbReference type="Proteomes" id="UP001054857"/>
    </source>
</evidence>
<evidence type="ECO:0000256" key="7">
    <source>
        <dbReference type="PIRSR" id="PIRSR611778-50"/>
    </source>
</evidence>
<feature type="chain" id="PRO_5042088057" description="dihydropyrimidinase" evidence="9">
    <location>
        <begin position="26"/>
        <end position="562"/>
    </location>
</feature>
<evidence type="ECO:0000256" key="4">
    <source>
        <dbReference type="ARBA" id="ARBA00022801"/>
    </source>
</evidence>
<dbReference type="NCBIfam" id="TIGR02033">
    <property type="entry name" value="D-hydantoinase"/>
    <property type="match status" value="1"/>
</dbReference>
<dbReference type="PANTHER" id="PTHR11647:SF1">
    <property type="entry name" value="COLLAPSIN RESPONSE MEDIATOR PROTEIN"/>
    <property type="match status" value="1"/>
</dbReference>
<feature type="domain" description="Amidohydrolase-related" evidence="10">
    <location>
        <begin position="82"/>
        <end position="468"/>
    </location>
</feature>
<keyword evidence="4" id="KW-0378">Hydrolase</keyword>
<dbReference type="EC" id="3.5.2.2" evidence="6"/>
<comment type="caution">
    <text evidence="11">The sequence shown here is derived from an EMBL/GenBank/DDBJ whole genome shotgun (WGS) entry which is preliminary data.</text>
</comment>
<dbReference type="GO" id="GO:0046872">
    <property type="term" value="F:metal ion binding"/>
    <property type="evidence" value="ECO:0007669"/>
    <property type="project" value="UniProtKB-KW"/>
</dbReference>
<dbReference type="SUPFAM" id="SSF51338">
    <property type="entry name" value="Composite domain of metallo-dependent hydrolases"/>
    <property type="match status" value="1"/>
</dbReference>
<dbReference type="Proteomes" id="UP001054857">
    <property type="component" value="Unassembled WGS sequence"/>
</dbReference>
<comment type="catalytic activity">
    <reaction evidence="5">
        <text>5,6-dihydrouracil + H2O = 3-(carbamoylamino)propanoate + H(+)</text>
        <dbReference type="Rhea" id="RHEA:16121"/>
        <dbReference type="ChEBI" id="CHEBI:11892"/>
        <dbReference type="ChEBI" id="CHEBI:15377"/>
        <dbReference type="ChEBI" id="CHEBI:15378"/>
        <dbReference type="ChEBI" id="CHEBI:15901"/>
        <dbReference type="EC" id="3.5.2.2"/>
    </reaction>
</comment>